<evidence type="ECO:0000256" key="1">
    <source>
        <dbReference type="ARBA" id="ARBA00006171"/>
    </source>
</evidence>
<feature type="binding site" evidence="3">
    <location>
        <position position="144"/>
    </location>
    <ligand>
        <name>substrate</name>
    </ligand>
</feature>
<keyword evidence="4" id="KW-0479">Metal-binding</keyword>
<dbReference type="GO" id="GO:0000287">
    <property type="term" value="F:magnesium ion binding"/>
    <property type="evidence" value="ECO:0007669"/>
    <property type="project" value="InterPro"/>
</dbReference>
<feature type="binding site" evidence="3">
    <location>
        <begin position="113"/>
        <end position="117"/>
    </location>
    <ligand>
        <name>substrate</name>
    </ligand>
</feature>
<dbReference type="InterPro" id="IPR036412">
    <property type="entry name" value="HAD-like_sf"/>
</dbReference>
<dbReference type="PANTHER" id="PTHR43481:SF4">
    <property type="entry name" value="GLYCEROL-1-PHOSPHATE PHOSPHOHYDROLASE 1-RELATED"/>
    <property type="match status" value="1"/>
</dbReference>
<comment type="similarity">
    <text evidence="1">Belongs to the HAD-like hydrolase superfamily. CbbY/CbbZ/Gph/YieH family.</text>
</comment>
<dbReference type="SUPFAM" id="SSF56784">
    <property type="entry name" value="HAD-like"/>
    <property type="match status" value="1"/>
</dbReference>
<comment type="cofactor">
    <cofactor evidence="4">
        <name>Mg(2+)</name>
        <dbReference type="ChEBI" id="CHEBI:18420"/>
    </cofactor>
    <text evidence="4">Binds 2 magnesium ions per subunit.</text>
</comment>
<dbReference type="GO" id="GO:0005975">
    <property type="term" value="P:carbohydrate metabolic process"/>
    <property type="evidence" value="ECO:0007669"/>
    <property type="project" value="InterPro"/>
</dbReference>
<sequence>MKEAVIFDLDGVIVSTDEYHYKAWKKLADEEDIYFDTQINQKLRGVSRLESLEIILKKTNKTYTEEEKENLAQRKNNYYRELLKSLNHEDILPGVLNVLDALKEKRIKIAIGSSSKNTGTILKKIGLDKIFNAVVDGNQIKNSKPDPEVFLLAAKALGVEPLKCVVIEDADAGIKAALAAEMKAVAVGDAQSNMNSSYRLSDLTKIDINKLLEDG</sequence>
<evidence type="ECO:0000313" key="6">
    <source>
        <dbReference type="EMBL" id="SEJ82007.1"/>
    </source>
</evidence>
<dbReference type="SFLD" id="SFLDS00003">
    <property type="entry name" value="Haloacid_Dehalogenase"/>
    <property type="match status" value="1"/>
</dbReference>
<feature type="binding site" evidence="4">
    <location>
        <position position="8"/>
    </location>
    <ligand>
        <name>Mg(2+)</name>
        <dbReference type="ChEBI" id="CHEBI:18420"/>
    </ligand>
</feature>
<name>A0A1H7C081_9FIRM</name>
<keyword evidence="7" id="KW-1185">Reference proteome</keyword>
<evidence type="ECO:0000256" key="2">
    <source>
        <dbReference type="PIRSR" id="PIRSR610972-1"/>
    </source>
</evidence>
<feature type="binding site" evidence="4">
    <location>
        <position position="168"/>
    </location>
    <ligand>
        <name>Mg(2+)</name>
        <dbReference type="ChEBI" id="CHEBI:18420"/>
    </ligand>
</feature>
<dbReference type="PANTHER" id="PTHR43481">
    <property type="entry name" value="FRUCTOSE-1-PHOSPHATE PHOSPHATASE"/>
    <property type="match status" value="1"/>
</dbReference>
<dbReference type="SFLD" id="SFLDG01129">
    <property type="entry name" value="C1.5:_HAD__Beta-PGM__Phosphata"/>
    <property type="match status" value="1"/>
</dbReference>
<dbReference type="SFLD" id="SFLDG01135">
    <property type="entry name" value="C1.5.6:_HAD__Beta-PGM__Phospha"/>
    <property type="match status" value="1"/>
</dbReference>
<feature type="active site" description="Nucleophile" evidence="2">
    <location>
        <position position="8"/>
    </location>
</feature>
<accession>A0A1H7C081</accession>
<dbReference type="Gene3D" id="3.40.50.1000">
    <property type="entry name" value="HAD superfamily/HAD-like"/>
    <property type="match status" value="1"/>
</dbReference>
<feature type="site" description="Important for catalytic activity and assists the phosphoryl transfer reaction to Asp8 by balancing charge and orienting the reacting groups" evidence="5">
    <location>
        <position position="144"/>
    </location>
</feature>
<feature type="binding site" evidence="3">
    <location>
        <begin position="8"/>
        <end position="10"/>
    </location>
    <ligand>
        <name>substrate</name>
    </ligand>
</feature>
<dbReference type="Proteomes" id="UP000199662">
    <property type="component" value="Unassembled WGS sequence"/>
</dbReference>
<evidence type="ECO:0000256" key="4">
    <source>
        <dbReference type="PIRSR" id="PIRSR610972-3"/>
    </source>
</evidence>
<dbReference type="GO" id="GO:0050308">
    <property type="term" value="F:sugar-phosphatase activity"/>
    <property type="evidence" value="ECO:0007669"/>
    <property type="project" value="TreeGrafter"/>
</dbReference>
<dbReference type="InterPro" id="IPR006439">
    <property type="entry name" value="HAD-SF_hydro_IA"/>
</dbReference>
<dbReference type="EMBL" id="FNZK01000018">
    <property type="protein sequence ID" value="SEJ82007.1"/>
    <property type="molecule type" value="Genomic_DNA"/>
</dbReference>
<evidence type="ECO:0000313" key="7">
    <source>
        <dbReference type="Proteomes" id="UP000199662"/>
    </source>
</evidence>
<dbReference type="NCBIfam" id="TIGR02009">
    <property type="entry name" value="PGMB-YQAB-SF"/>
    <property type="match status" value="1"/>
</dbReference>
<reference evidence="6 7" key="1">
    <citation type="submission" date="2016-10" db="EMBL/GenBank/DDBJ databases">
        <authorList>
            <person name="de Groot N.N."/>
        </authorList>
    </citation>
    <scope>NUCLEOTIDE SEQUENCE [LARGE SCALE GENOMIC DNA]</scope>
    <source>
        <strain evidence="6 7">DSM 2179</strain>
    </source>
</reference>
<dbReference type="Pfam" id="PF13419">
    <property type="entry name" value="HAD_2"/>
    <property type="match status" value="1"/>
</dbReference>
<dbReference type="Gene3D" id="1.10.150.240">
    <property type="entry name" value="Putative phosphatase, domain 2"/>
    <property type="match status" value="1"/>
</dbReference>
<feature type="binding site" evidence="3">
    <location>
        <position position="51"/>
    </location>
    <ligand>
        <name>substrate</name>
    </ligand>
</feature>
<dbReference type="RefSeq" id="WP_218144921.1">
    <property type="nucleotide sequence ID" value="NZ_FNZK01000018.1"/>
</dbReference>
<feature type="binding site" evidence="3">
    <location>
        <position position="24"/>
    </location>
    <ligand>
        <name>substrate</name>
    </ligand>
</feature>
<dbReference type="STRING" id="84035.SAMN05660742_11846"/>
<feature type="binding site" evidence="3">
    <location>
        <begin position="43"/>
        <end position="48"/>
    </location>
    <ligand>
        <name>substrate</name>
    </ligand>
</feature>
<dbReference type="InterPro" id="IPR010972">
    <property type="entry name" value="Beta-PGM"/>
</dbReference>
<evidence type="ECO:0000256" key="5">
    <source>
        <dbReference type="PIRSR" id="PIRSR610972-4"/>
    </source>
</evidence>
<protein>
    <submittedName>
        <fullName evidence="6">Beta-phosphoglucomutase</fullName>
    </submittedName>
</protein>
<gene>
    <name evidence="6" type="ORF">SAMN05660742_11846</name>
</gene>
<dbReference type="InterPro" id="IPR023198">
    <property type="entry name" value="PGP-like_dom2"/>
</dbReference>
<dbReference type="NCBIfam" id="TIGR01990">
    <property type="entry name" value="bPGM"/>
    <property type="match status" value="1"/>
</dbReference>
<dbReference type="GO" id="GO:0008801">
    <property type="term" value="F:beta-phosphoglucomutase activity"/>
    <property type="evidence" value="ECO:0007669"/>
    <property type="project" value="InterPro"/>
</dbReference>
<feature type="binding site" evidence="3">
    <location>
        <position position="75"/>
    </location>
    <ligand>
        <name>substrate</name>
    </ligand>
</feature>
<dbReference type="NCBIfam" id="TIGR01549">
    <property type="entry name" value="HAD-SF-IA-v1"/>
    <property type="match status" value="1"/>
</dbReference>
<dbReference type="CDD" id="cd02598">
    <property type="entry name" value="HAD_BPGM"/>
    <property type="match status" value="1"/>
</dbReference>
<proteinExistence type="inferred from homology"/>
<feature type="binding site" evidence="4">
    <location>
        <position position="169"/>
    </location>
    <ligand>
        <name>Mg(2+)</name>
        <dbReference type="ChEBI" id="CHEBI:18420"/>
    </ligand>
</feature>
<dbReference type="InterPro" id="IPR041492">
    <property type="entry name" value="HAD_2"/>
</dbReference>
<feature type="site" description="Important for catalytic activity and assists the phosphoryl transfer reaction to Asp8 by balancing charge and orienting the reacting groups" evidence="5">
    <location>
        <position position="113"/>
    </location>
</feature>
<keyword evidence="4" id="KW-0460">Magnesium</keyword>
<evidence type="ECO:0000256" key="3">
    <source>
        <dbReference type="PIRSR" id="PIRSR610972-2"/>
    </source>
</evidence>
<dbReference type="InterPro" id="IPR023214">
    <property type="entry name" value="HAD_sf"/>
</dbReference>
<dbReference type="InterPro" id="IPR051806">
    <property type="entry name" value="HAD-like_SPP"/>
</dbReference>
<dbReference type="NCBIfam" id="TIGR01509">
    <property type="entry name" value="HAD-SF-IA-v3"/>
    <property type="match status" value="1"/>
</dbReference>
<dbReference type="PRINTS" id="PR00413">
    <property type="entry name" value="HADHALOGNASE"/>
</dbReference>
<feature type="binding site" evidence="4">
    <location>
        <position position="10"/>
    </location>
    <ligand>
        <name>Mg(2+)</name>
        <dbReference type="ChEBI" id="CHEBI:18420"/>
    </ligand>
</feature>
<dbReference type="AlphaFoldDB" id="A0A1H7C081"/>
<dbReference type="InterPro" id="IPR010976">
    <property type="entry name" value="B-phosphoglucomutase_hydrolase"/>
</dbReference>
<feature type="active site" description="Proton donor/acceptor" evidence="2">
    <location>
        <position position="10"/>
    </location>
</feature>
<organism evidence="6 7">
    <name type="scientific">Propionispira arboris</name>
    <dbReference type="NCBI Taxonomy" id="84035"/>
    <lineage>
        <taxon>Bacteria</taxon>
        <taxon>Bacillati</taxon>
        <taxon>Bacillota</taxon>
        <taxon>Negativicutes</taxon>
        <taxon>Selenomonadales</taxon>
        <taxon>Selenomonadaceae</taxon>
        <taxon>Propionispira</taxon>
    </lineage>
</organism>